<dbReference type="SUPFAM" id="SSF52540">
    <property type="entry name" value="P-loop containing nucleoside triphosphate hydrolases"/>
    <property type="match status" value="1"/>
</dbReference>
<dbReference type="GO" id="GO:0005741">
    <property type="term" value="C:mitochondrial outer membrane"/>
    <property type="evidence" value="ECO:0007669"/>
    <property type="project" value="TreeGrafter"/>
</dbReference>
<comment type="subcellular location">
    <subcellularLocation>
        <location evidence="1">Membrane</location>
    </subcellularLocation>
</comment>
<gene>
    <name evidence="8" type="primary">LOC107576823</name>
</gene>
<reference evidence="8" key="2">
    <citation type="submission" date="2025-09" db="UniProtKB">
        <authorList>
            <consortium name="Ensembl"/>
        </authorList>
    </citation>
    <scope>IDENTIFICATION</scope>
</reference>
<keyword evidence="3" id="KW-0378">Hydrolase</keyword>
<sequence length="301" mass="33760">MAEVNASPLKHFVTAKKKINGIFEQLGAYIKESSAFLEGVCFHYSWPFVCSTACLRSSKHTAACCSSVKLIRETWLIVNSIKGTGDILRDQGLESQKSSKTVNQLAHALHQDEDLDAGSLVCVMWPKAKCALLRDDLVLVDSPGIDVTTELDSWIDNFCLDADVFVLVANSESTLMQTEKSFFHKVNERLSSPNIFILNNRWDASANEPEYMEEVRRQHMDRCTSFLVDELRVVDRAQASDRIFFVSAKEALQARVQKAQGMPEAGGALAEGFQARMFEFQNFERRFEVSVVGFETVIGLN</sequence>
<organism evidence="8 9">
    <name type="scientific">Sinocyclocheilus grahami</name>
    <name type="common">Dianchi golden-line fish</name>
    <name type="synonym">Barbus grahami</name>
    <dbReference type="NCBI Taxonomy" id="75366"/>
    <lineage>
        <taxon>Eukaryota</taxon>
        <taxon>Metazoa</taxon>
        <taxon>Chordata</taxon>
        <taxon>Craniata</taxon>
        <taxon>Vertebrata</taxon>
        <taxon>Euteleostomi</taxon>
        <taxon>Actinopterygii</taxon>
        <taxon>Neopterygii</taxon>
        <taxon>Teleostei</taxon>
        <taxon>Ostariophysi</taxon>
        <taxon>Cypriniformes</taxon>
        <taxon>Cyprinidae</taxon>
        <taxon>Cyprininae</taxon>
        <taxon>Sinocyclocheilus</taxon>
    </lineage>
</organism>
<protein>
    <submittedName>
        <fullName evidence="8">Mitofusin-2-like</fullName>
    </submittedName>
</protein>
<dbReference type="PANTHER" id="PTHR10465:SF1">
    <property type="entry name" value="MITOFUSIN-2"/>
    <property type="match status" value="1"/>
</dbReference>
<dbReference type="AlphaFoldDB" id="A0A672L8L7"/>
<evidence type="ECO:0000256" key="2">
    <source>
        <dbReference type="ARBA" id="ARBA00022741"/>
    </source>
</evidence>
<dbReference type="InterPro" id="IPR027094">
    <property type="entry name" value="Mitofusin_fam"/>
</dbReference>
<dbReference type="InterPro" id="IPR045063">
    <property type="entry name" value="Dynamin_N"/>
</dbReference>
<feature type="domain" description="Dynamin-type G" evidence="7">
    <location>
        <begin position="1"/>
        <end position="284"/>
    </location>
</feature>
<dbReference type="PROSITE" id="PS51718">
    <property type="entry name" value="G_DYNAMIN_2"/>
    <property type="match status" value="1"/>
</dbReference>
<keyword evidence="5" id="KW-0342">GTP-binding</keyword>
<dbReference type="GO" id="GO:0008053">
    <property type="term" value="P:mitochondrial fusion"/>
    <property type="evidence" value="ECO:0007669"/>
    <property type="project" value="TreeGrafter"/>
</dbReference>
<dbReference type="InterPro" id="IPR027417">
    <property type="entry name" value="P-loop_NTPase"/>
</dbReference>
<evidence type="ECO:0000259" key="7">
    <source>
        <dbReference type="PROSITE" id="PS51718"/>
    </source>
</evidence>
<evidence type="ECO:0000256" key="3">
    <source>
        <dbReference type="ARBA" id="ARBA00022801"/>
    </source>
</evidence>
<dbReference type="Gene3D" id="3.40.50.300">
    <property type="entry name" value="P-loop containing nucleotide triphosphate hydrolases"/>
    <property type="match status" value="1"/>
</dbReference>
<keyword evidence="6" id="KW-0472">Membrane</keyword>
<dbReference type="InterPro" id="IPR030381">
    <property type="entry name" value="G_DYNAMIN_dom"/>
</dbReference>
<dbReference type="GO" id="GO:0003924">
    <property type="term" value="F:GTPase activity"/>
    <property type="evidence" value="ECO:0007669"/>
    <property type="project" value="InterPro"/>
</dbReference>
<dbReference type="PANTHER" id="PTHR10465">
    <property type="entry name" value="TRANSMEMBRANE GTPASE FZO1"/>
    <property type="match status" value="1"/>
</dbReference>
<dbReference type="GO" id="GO:0005525">
    <property type="term" value="F:GTP binding"/>
    <property type="evidence" value="ECO:0007669"/>
    <property type="project" value="UniProtKB-KW"/>
</dbReference>
<evidence type="ECO:0000256" key="5">
    <source>
        <dbReference type="ARBA" id="ARBA00023134"/>
    </source>
</evidence>
<reference evidence="8" key="1">
    <citation type="submission" date="2025-08" db="UniProtKB">
        <authorList>
            <consortium name="Ensembl"/>
        </authorList>
    </citation>
    <scope>IDENTIFICATION</scope>
</reference>
<dbReference type="Pfam" id="PF00350">
    <property type="entry name" value="Dynamin_N"/>
    <property type="match status" value="1"/>
</dbReference>
<dbReference type="InParanoid" id="A0A672L8L7"/>
<dbReference type="FunFam" id="3.40.50.300:FF:002843">
    <property type="entry name" value="Mitofusin 2"/>
    <property type="match status" value="1"/>
</dbReference>
<evidence type="ECO:0000256" key="1">
    <source>
        <dbReference type="ARBA" id="ARBA00004370"/>
    </source>
</evidence>
<dbReference type="Ensembl" id="ENSSGRT00000020335.1">
    <property type="protein sequence ID" value="ENSSGRP00000018824.1"/>
    <property type="gene ID" value="ENSSGRG00000011414.1"/>
</dbReference>
<evidence type="ECO:0000313" key="8">
    <source>
        <dbReference type="Ensembl" id="ENSSGRP00000018824.1"/>
    </source>
</evidence>
<dbReference type="GO" id="GO:0051646">
    <property type="term" value="P:mitochondrion localization"/>
    <property type="evidence" value="ECO:0007669"/>
    <property type="project" value="TreeGrafter"/>
</dbReference>
<evidence type="ECO:0000313" key="9">
    <source>
        <dbReference type="Proteomes" id="UP000472262"/>
    </source>
</evidence>
<name>A0A672L8L7_SINGR</name>
<evidence type="ECO:0000256" key="4">
    <source>
        <dbReference type="ARBA" id="ARBA00023054"/>
    </source>
</evidence>
<evidence type="ECO:0000256" key="6">
    <source>
        <dbReference type="ARBA" id="ARBA00023136"/>
    </source>
</evidence>
<keyword evidence="4" id="KW-0175">Coiled coil</keyword>
<accession>A0A672L8L7</accession>
<keyword evidence="2" id="KW-0547">Nucleotide-binding</keyword>
<dbReference type="Proteomes" id="UP000472262">
    <property type="component" value="Unassembled WGS sequence"/>
</dbReference>
<proteinExistence type="predicted"/>
<keyword evidence="9" id="KW-1185">Reference proteome</keyword>